<dbReference type="Gene3D" id="1.25.40.10">
    <property type="entry name" value="Tetratricopeptide repeat domain"/>
    <property type="match status" value="2"/>
</dbReference>
<dbReference type="Proteomes" id="UP001415857">
    <property type="component" value="Unassembled WGS sequence"/>
</dbReference>
<dbReference type="Pfam" id="PF01535">
    <property type="entry name" value="PPR"/>
    <property type="match status" value="3"/>
</dbReference>
<comment type="caution">
    <text evidence="3">The sequence shown here is derived from an EMBL/GenBank/DDBJ whole genome shotgun (WGS) entry which is preliminary data.</text>
</comment>
<dbReference type="PANTHER" id="PTHR47926:SF347">
    <property type="entry name" value="PENTATRICOPEPTIDE REPEAT-CONTAINING PROTEIN"/>
    <property type="match status" value="1"/>
</dbReference>
<evidence type="ECO:0000313" key="3">
    <source>
        <dbReference type="EMBL" id="KAK9292473.1"/>
    </source>
</evidence>
<gene>
    <name evidence="3" type="ORF">L1049_020446</name>
</gene>
<feature type="repeat" description="PPR" evidence="2">
    <location>
        <begin position="206"/>
        <end position="240"/>
    </location>
</feature>
<reference evidence="3 4" key="1">
    <citation type="journal article" date="2024" name="Plant J.">
        <title>Genome sequences and population genomics reveal climatic adaptation and genomic divergence between two closely related sweetgum species.</title>
        <authorList>
            <person name="Xu W.Q."/>
            <person name="Ren C.Q."/>
            <person name="Zhang X.Y."/>
            <person name="Comes H.P."/>
            <person name="Liu X.H."/>
            <person name="Li Y.G."/>
            <person name="Kettle C.J."/>
            <person name="Jalonen R."/>
            <person name="Gaisberger H."/>
            <person name="Ma Y.Z."/>
            <person name="Qiu Y.X."/>
        </authorList>
    </citation>
    <scope>NUCLEOTIDE SEQUENCE [LARGE SCALE GENOMIC DNA]</scope>
    <source>
        <strain evidence="3">Hangzhou</strain>
    </source>
</reference>
<name>A0AAP0S766_LIQFO</name>
<protein>
    <recommendedName>
        <fullName evidence="5">Pentatricopeptide repeat-containing protein</fullName>
    </recommendedName>
</protein>
<dbReference type="NCBIfam" id="TIGR00756">
    <property type="entry name" value="PPR"/>
    <property type="match status" value="3"/>
</dbReference>
<feature type="repeat" description="PPR" evidence="2">
    <location>
        <begin position="175"/>
        <end position="205"/>
    </location>
</feature>
<evidence type="ECO:0000256" key="1">
    <source>
        <dbReference type="ARBA" id="ARBA00022737"/>
    </source>
</evidence>
<dbReference type="EMBL" id="JBBPBK010000001">
    <property type="protein sequence ID" value="KAK9292473.1"/>
    <property type="molecule type" value="Genomic_DNA"/>
</dbReference>
<sequence>MTHVGTKCFTSNVASKCTHTLSLLLMTRKNIIHTTHFDYPQSYCYHSSPSKDLENLLVVDILHAKVIKDGSVQRLHVGNYLLNLYVKSHNLDHAQEVFDEIPDRDVRTWTILISGFARIGSSRMVLSLFKDMQVEGVFPNQFTVSSVLKCCCSANEVQMGKGIHGWILCSGIGLDVVLENSILDFYVKCGSFDYAERLFEAMIEKDTVSWNIMIGAYLLIGDTEKSLDLIRRMPIKDVASWNTIIDGLIRNEGEAIALELLYQMVVIGPFV</sequence>
<keyword evidence="1" id="KW-0677">Repeat</keyword>
<dbReference type="InterPro" id="IPR002885">
    <property type="entry name" value="PPR_rpt"/>
</dbReference>
<evidence type="ECO:0000256" key="2">
    <source>
        <dbReference type="PROSITE-ProRule" id="PRU00708"/>
    </source>
</evidence>
<proteinExistence type="predicted"/>
<accession>A0AAP0S766</accession>
<dbReference type="Pfam" id="PF13041">
    <property type="entry name" value="PPR_2"/>
    <property type="match status" value="1"/>
</dbReference>
<dbReference type="InterPro" id="IPR046960">
    <property type="entry name" value="PPR_At4g14850-like_plant"/>
</dbReference>
<dbReference type="InterPro" id="IPR011990">
    <property type="entry name" value="TPR-like_helical_dom_sf"/>
</dbReference>
<dbReference type="PROSITE" id="PS51375">
    <property type="entry name" value="PPR"/>
    <property type="match status" value="3"/>
</dbReference>
<dbReference type="GO" id="GO:0003723">
    <property type="term" value="F:RNA binding"/>
    <property type="evidence" value="ECO:0007669"/>
    <property type="project" value="InterPro"/>
</dbReference>
<dbReference type="GO" id="GO:0009451">
    <property type="term" value="P:RNA modification"/>
    <property type="evidence" value="ECO:0007669"/>
    <property type="project" value="InterPro"/>
</dbReference>
<evidence type="ECO:0000313" key="4">
    <source>
        <dbReference type="Proteomes" id="UP001415857"/>
    </source>
</evidence>
<dbReference type="PANTHER" id="PTHR47926">
    <property type="entry name" value="PENTATRICOPEPTIDE REPEAT-CONTAINING PROTEIN"/>
    <property type="match status" value="1"/>
</dbReference>
<keyword evidence="4" id="KW-1185">Reference proteome</keyword>
<organism evidence="3 4">
    <name type="scientific">Liquidambar formosana</name>
    <name type="common">Formosan gum</name>
    <dbReference type="NCBI Taxonomy" id="63359"/>
    <lineage>
        <taxon>Eukaryota</taxon>
        <taxon>Viridiplantae</taxon>
        <taxon>Streptophyta</taxon>
        <taxon>Embryophyta</taxon>
        <taxon>Tracheophyta</taxon>
        <taxon>Spermatophyta</taxon>
        <taxon>Magnoliopsida</taxon>
        <taxon>eudicotyledons</taxon>
        <taxon>Gunneridae</taxon>
        <taxon>Pentapetalae</taxon>
        <taxon>Saxifragales</taxon>
        <taxon>Altingiaceae</taxon>
        <taxon>Liquidambar</taxon>
    </lineage>
</organism>
<dbReference type="AlphaFoldDB" id="A0AAP0S766"/>
<feature type="repeat" description="PPR" evidence="2">
    <location>
        <begin position="105"/>
        <end position="139"/>
    </location>
</feature>
<evidence type="ECO:0008006" key="5">
    <source>
        <dbReference type="Google" id="ProtNLM"/>
    </source>
</evidence>